<evidence type="ECO:0000256" key="3">
    <source>
        <dbReference type="ARBA" id="ARBA00022801"/>
    </source>
</evidence>
<feature type="domain" description="TNase-like" evidence="4">
    <location>
        <begin position="30"/>
        <end position="155"/>
    </location>
</feature>
<keyword evidence="3" id="KW-0378">Hydrolase</keyword>
<reference evidence="5 6" key="1">
    <citation type="submission" date="2024-01" db="EMBL/GenBank/DDBJ databases">
        <title>Genomic insights into the taxonomy and metabolism of the cyanobacterium Pannus brasiliensis CCIBt3594.</title>
        <authorList>
            <person name="Machado M."/>
            <person name="Botero N.B."/>
            <person name="Andreote A.P.D."/>
            <person name="Feitosa A.M.T."/>
            <person name="Popin R."/>
            <person name="Sivonen K."/>
            <person name="Fiore M.F."/>
        </authorList>
    </citation>
    <scope>NUCLEOTIDE SEQUENCE [LARGE SCALE GENOMIC DNA]</scope>
    <source>
        <strain evidence="5 6">CCIBt3594</strain>
    </source>
</reference>
<organism evidence="5 6">
    <name type="scientific">Pannus brasiliensis CCIBt3594</name>
    <dbReference type="NCBI Taxonomy" id="1427578"/>
    <lineage>
        <taxon>Bacteria</taxon>
        <taxon>Bacillati</taxon>
        <taxon>Cyanobacteriota</taxon>
        <taxon>Cyanophyceae</taxon>
        <taxon>Oscillatoriophycideae</taxon>
        <taxon>Chroococcales</taxon>
        <taxon>Microcystaceae</taxon>
        <taxon>Pannus</taxon>
    </lineage>
</organism>
<dbReference type="EMBL" id="JBAFSM010000099">
    <property type="protein sequence ID" value="MEG3440399.1"/>
    <property type="molecule type" value="Genomic_DNA"/>
</dbReference>
<dbReference type="InterPro" id="IPR035437">
    <property type="entry name" value="SNase_OB-fold_sf"/>
</dbReference>
<keyword evidence="6" id="KW-1185">Reference proteome</keyword>
<dbReference type="GO" id="GO:0004519">
    <property type="term" value="F:endonuclease activity"/>
    <property type="evidence" value="ECO:0007669"/>
    <property type="project" value="UniProtKB-KW"/>
</dbReference>
<dbReference type="GO" id="GO:0016787">
    <property type="term" value="F:hydrolase activity"/>
    <property type="evidence" value="ECO:0007669"/>
    <property type="project" value="UniProtKB-KW"/>
</dbReference>
<dbReference type="PANTHER" id="PTHR12302:SF3">
    <property type="entry name" value="SERINE_THREONINE-PROTEIN KINASE 31"/>
    <property type="match status" value="1"/>
</dbReference>
<dbReference type="Pfam" id="PF00565">
    <property type="entry name" value="SNase"/>
    <property type="match status" value="1"/>
</dbReference>
<dbReference type="AlphaFoldDB" id="A0AAW9R278"/>
<protein>
    <submittedName>
        <fullName evidence="5">Thermonuclease family protein</fullName>
    </submittedName>
</protein>
<dbReference type="Gene3D" id="2.40.50.90">
    <property type="match status" value="1"/>
</dbReference>
<name>A0AAW9R278_9CHRO</name>
<dbReference type="SUPFAM" id="SSF50199">
    <property type="entry name" value="Staphylococcal nuclease"/>
    <property type="match status" value="1"/>
</dbReference>
<keyword evidence="2" id="KW-0255">Endonuclease</keyword>
<evidence type="ECO:0000256" key="2">
    <source>
        <dbReference type="ARBA" id="ARBA00022759"/>
    </source>
</evidence>
<proteinExistence type="predicted"/>
<evidence type="ECO:0000313" key="5">
    <source>
        <dbReference type="EMBL" id="MEG3440399.1"/>
    </source>
</evidence>
<dbReference type="RefSeq" id="WP_332867871.1">
    <property type="nucleotide sequence ID" value="NZ_JBAFSM010000099.1"/>
</dbReference>
<gene>
    <name evidence="5" type="ORF">V0288_24945</name>
</gene>
<dbReference type="PROSITE" id="PS50830">
    <property type="entry name" value="TNASE_3"/>
    <property type="match status" value="1"/>
</dbReference>
<evidence type="ECO:0000313" key="6">
    <source>
        <dbReference type="Proteomes" id="UP001328733"/>
    </source>
</evidence>
<dbReference type="PANTHER" id="PTHR12302">
    <property type="entry name" value="EBNA2 BINDING PROTEIN P100"/>
    <property type="match status" value="1"/>
</dbReference>
<comment type="caution">
    <text evidence="5">The sequence shown here is derived from an EMBL/GenBank/DDBJ whole genome shotgun (WGS) entry which is preliminary data.</text>
</comment>
<dbReference type="Proteomes" id="UP001328733">
    <property type="component" value="Unassembled WGS sequence"/>
</dbReference>
<sequence>MKVNRFLLLAPILLGVFFIGLRSNSKTNIPETTVSIESCHDGDTCRSTTGERIRFACIDAPELKQAYGEASRDYLRSILKNQPVRIDRMNVDRYGRTIAILYIPDGKEWRAVQWLQTRAGTVWAFDRFKKDCPIWNSIERKANEARSKRIGLFSDGQAIEPWEWRKRNR</sequence>
<keyword evidence="1" id="KW-0540">Nuclease</keyword>
<evidence type="ECO:0000256" key="1">
    <source>
        <dbReference type="ARBA" id="ARBA00022722"/>
    </source>
</evidence>
<dbReference type="InterPro" id="IPR016071">
    <property type="entry name" value="Staphylococal_nuclease_OB-fold"/>
</dbReference>
<accession>A0AAW9R278</accession>
<dbReference type="SMART" id="SM00318">
    <property type="entry name" value="SNc"/>
    <property type="match status" value="1"/>
</dbReference>
<evidence type="ECO:0000259" key="4">
    <source>
        <dbReference type="PROSITE" id="PS50830"/>
    </source>
</evidence>